<keyword evidence="8 9" id="KW-0472">Membrane</keyword>
<evidence type="ECO:0000256" key="2">
    <source>
        <dbReference type="ARBA" id="ARBA00004653"/>
    </source>
</evidence>
<feature type="transmembrane region" description="Helical" evidence="9">
    <location>
        <begin position="1234"/>
        <end position="1258"/>
    </location>
</feature>
<keyword evidence="6" id="KW-0967">Endosome</keyword>
<reference evidence="11" key="1">
    <citation type="submission" date="2017-08" db="EMBL/GenBank/DDBJ databases">
        <authorList>
            <person name="Polle J.E."/>
            <person name="Barry K."/>
            <person name="Cushman J."/>
            <person name="Schmutz J."/>
            <person name="Tran D."/>
            <person name="Hathwaick L.T."/>
            <person name="Yim W.C."/>
            <person name="Jenkins J."/>
            <person name="Mckie-Krisberg Z.M."/>
            <person name="Prochnik S."/>
            <person name="Lindquist E."/>
            <person name="Dockter R.B."/>
            <person name="Adam C."/>
            <person name="Molina H."/>
            <person name="Bunkerborg J."/>
            <person name="Jin E."/>
            <person name="Buchheim M."/>
            <person name="Magnuson J."/>
        </authorList>
    </citation>
    <scope>NUCLEOTIDE SEQUENCE</scope>
    <source>
        <strain evidence="11">CCAP 19/18</strain>
    </source>
</reference>
<evidence type="ECO:0000313" key="11">
    <source>
        <dbReference type="EMBL" id="KAF5841346.1"/>
    </source>
</evidence>
<feature type="transmembrane region" description="Helical" evidence="9">
    <location>
        <begin position="1028"/>
        <end position="1048"/>
    </location>
</feature>
<evidence type="ECO:0000256" key="3">
    <source>
        <dbReference type="ARBA" id="ARBA00005227"/>
    </source>
</evidence>
<feature type="transmembrane region" description="Helical" evidence="9">
    <location>
        <begin position="1060"/>
        <end position="1085"/>
    </location>
</feature>
<dbReference type="Pfam" id="PF02990">
    <property type="entry name" value="EMP70"/>
    <property type="match status" value="3"/>
</dbReference>
<keyword evidence="5 10" id="KW-0732">Signal</keyword>
<protein>
    <submittedName>
        <fullName evidence="11">Uncharacterized protein</fullName>
    </submittedName>
</protein>
<evidence type="ECO:0000256" key="10">
    <source>
        <dbReference type="SAM" id="SignalP"/>
    </source>
</evidence>
<dbReference type="Proteomes" id="UP000815325">
    <property type="component" value="Unassembled WGS sequence"/>
</dbReference>
<accession>A0ABQ7H3A3</accession>
<feature type="chain" id="PRO_5045438946" evidence="10">
    <location>
        <begin position="26"/>
        <end position="1330"/>
    </location>
</feature>
<comment type="caution">
    <text evidence="11">The sequence shown here is derived from an EMBL/GenBank/DDBJ whole genome shotgun (WGS) entry which is preliminary data.</text>
</comment>
<dbReference type="EMBL" id="MU069488">
    <property type="protein sequence ID" value="KAF5841346.1"/>
    <property type="molecule type" value="Genomic_DNA"/>
</dbReference>
<feature type="transmembrane region" description="Helical" evidence="9">
    <location>
        <begin position="1003"/>
        <end position="1022"/>
    </location>
</feature>
<comment type="subcellular location">
    <subcellularLocation>
        <location evidence="1">Endosome membrane</location>
        <topology evidence="1">Multi-pass membrane protein</topology>
    </subcellularLocation>
    <subcellularLocation>
        <location evidence="2">Golgi apparatus membrane</location>
        <topology evidence="2">Multi-pass membrane protein</topology>
    </subcellularLocation>
</comment>
<feature type="transmembrane region" description="Helical" evidence="9">
    <location>
        <begin position="974"/>
        <end position="991"/>
    </location>
</feature>
<proteinExistence type="inferred from homology"/>
<organism evidence="11 12">
    <name type="scientific">Dunaliella salina</name>
    <name type="common">Green alga</name>
    <name type="synonym">Protococcus salinus</name>
    <dbReference type="NCBI Taxonomy" id="3046"/>
    <lineage>
        <taxon>Eukaryota</taxon>
        <taxon>Viridiplantae</taxon>
        <taxon>Chlorophyta</taxon>
        <taxon>core chlorophytes</taxon>
        <taxon>Chlorophyceae</taxon>
        <taxon>CS clade</taxon>
        <taxon>Chlamydomonadales</taxon>
        <taxon>Dunaliellaceae</taxon>
        <taxon>Dunaliella</taxon>
    </lineage>
</organism>
<evidence type="ECO:0000313" key="12">
    <source>
        <dbReference type="Proteomes" id="UP000815325"/>
    </source>
</evidence>
<name>A0ABQ7H3A3_DUNSA</name>
<evidence type="ECO:0000256" key="8">
    <source>
        <dbReference type="ARBA" id="ARBA00023136"/>
    </source>
</evidence>
<gene>
    <name evidence="11" type="ORF">DUNSADRAFT_13422</name>
</gene>
<keyword evidence="4 9" id="KW-0812">Transmembrane</keyword>
<feature type="transmembrane region" description="Helical" evidence="9">
    <location>
        <begin position="878"/>
        <end position="901"/>
    </location>
</feature>
<dbReference type="InterPro" id="IPR004240">
    <property type="entry name" value="EMP70"/>
</dbReference>
<evidence type="ECO:0000256" key="4">
    <source>
        <dbReference type="ARBA" id="ARBA00022692"/>
    </source>
</evidence>
<dbReference type="PANTHER" id="PTHR10766">
    <property type="entry name" value="TRANSMEMBRANE 9 SUPERFAMILY PROTEIN"/>
    <property type="match status" value="1"/>
</dbReference>
<keyword evidence="12" id="KW-1185">Reference proteome</keyword>
<evidence type="ECO:0000256" key="5">
    <source>
        <dbReference type="ARBA" id="ARBA00022729"/>
    </source>
</evidence>
<feature type="signal peptide" evidence="10">
    <location>
        <begin position="1"/>
        <end position="25"/>
    </location>
</feature>
<evidence type="ECO:0000256" key="7">
    <source>
        <dbReference type="ARBA" id="ARBA00022989"/>
    </source>
</evidence>
<keyword evidence="7 9" id="KW-1133">Transmembrane helix</keyword>
<evidence type="ECO:0000256" key="6">
    <source>
        <dbReference type="ARBA" id="ARBA00022753"/>
    </source>
</evidence>
<evidence type="ECO:0000256" key="1">
    <source>
        <dbReference type="ARBA" id="ARBA00004337"/>
    </source>
</evidence>
<feature type="transmembrane region" description="Helical" evidence="9">
    <location>
        <begin position="1105"/>
        <end position="1131"/>
    </location>
</feature>
<comment type="similarity">
    <text evidence="3">Belongs to the nonaspanin (TM9SF) (TC 9.A.2) family.</text>
</comment>
<sequence length="1330" mass="149914">MMRSIARAKVTFVLLAVVVATLANAARPLEAEWQHLDDESELASTSRQLLGKKDRSYKDGQPVPLWASKVGPFTNPRGQKCFWNACNRILHAFMGNIISRMLRTLETYEYYALPYCPPTEGIKWKTLGLGELVDANRQHSRIWFTTHLFICAQCTCFPVVVDRMATTPFKLNFKEELNNEIACEKKLGAEEQLKFRKANTTSADIPTPFGSNGVPSSILCSAAADLHVGSGEDRIGKERITRQRRQAQQAAKKDEQGNKFKDEKGAVRCASPEKYTYRTSYDLYDSKQDEQVPSSKMNRGLLNKGYTVHVTPNDVQCRRRWLCAREQLVLQAVVMCTRTVCFAGDEGGLAVREDWYFQMYYDDLPVWGFIGKMEKIITTGSKPLYKYYLFTHIDFDIKYNGKHVIEISVSTDPHQVRGEMEKEPEVCALHVQLRFACAAVPTNPHQGSKQTEHAEYYIENPCVQKIEDEVVFVSNLILRGMKKQGGGEGLAPKHFEHERVCWAKVEIRHALCVVHNLSMRTCSACFPGMPTKFEGPGYAPYEMLNHCCAQTEHAELLRKRVLKHILGEVGKEEGSLKYVPCMCSHVMHVQQSPVTQTSRGFCMRSCVYRPLPGDAGDEKGCLKYVVCLCGSSIFIEINAFTDPSHRLCFHTVCPQCLGWKAMDISDGSKGVTASSHRSAEKLKPFIYSQVVDISDGSKEVTAKFTYSVHWTPTETTFENRLQRYERFPLNPIHLEWEVCTCQCSVVFVLLMYVHYHSFGAFVVPGCLPALYFGGPITCACQWNQLLNLAHAVQAHRKYLSQSFCKTAGTAHTSESWSKQPVTNAWCLPVCMHNALQIYWFSIIASCATVLRHQLVRHCAAYPCAGMVLCRPIGSPSSARAPLCCIINFCVTVLLMCVHAALKIRWSSIIISCPTVLHHQVLRPCAVSSIFASLCCSYPLDVHIQLKRYSAACVHWFIINWCLCAASSTRASLCFVINSCVTVLLMCVLNPLQIHWFSPSSTRVSLCCIIDFCVVTVLPIHWFSPSSTRVSLCCIIDLCVTVLLMCVHYADFTGSPPSTRVSLCCIINLCITVLLVCACDPLVLIINSCVAMLCHQILRRRVARIHWFSIINSCVTVLLLTGFLATILMRVLKADFIKYSRDDRTMDRICVDADFMKFTCIVASSAKRKTLKGGGIMDHMLEKAHFIKYPFDDRECTNLIHWFSSSTRASPCCVIKFCAAVLLVCVHNAPQIHWFSIINSCVTVLLLTGFLATILMRVLKADFIKYSRDDRTMDRICVDADFMKFTCIVASSAKRKTLKGGGIMDHMLEKAHFIKYPFDDRECTNLVARWL</sequence>
<evidence type="ECO:0000256" key="9">
    <source>
        <dbReference type="SAM" id="Phobius"/>
    </source>
</evidence>
<dbReference type="PANTHER" id="PTHR10766:SF177">
    <property type="entry name" value="TRANSMEMBRANE 9 SUPERFAMILY MEMBER 1"/>
    <property type="match status" value="1"/>
</dbReference>